<evidence type="ECO:0000256" key="1">
    <source>
        <dbReference type="SAM" id="MobiDB-lite"/>
    </source>
</evidence>
<gene>
    <name evidence="2" type="ORF">LOAG_11111</name>
</gene>
<proteinExistence type="predicted"/>
<dbReference type="CTD" id="9948560"/>
<organism evidence="2">
    <name type="scientific">Loa loa</name>
    <name type="common">Eye worm</name>
    <name type="synonym">Filaria loa</name>
    <dbReference type="NCBI Taxonomy" id="7209"/>
    <lineage>
        <taxon>Eukaryota</taxon>
        <taxon>Metazoa</taxon>
        <taxon>Ecdysozoa</taxon>
        <taxon>Nematoda</taxon>
        <taxon>Chromadorea</taxon>
        <taxon>Rhabditida</taxon>
        <taxon>Spirurina</taxon>
        <taxon>Spiruromorpha</taxon>
        <taxon>Filarioidea</taxon>
        <taxon>Onchocercidae</taxon>
        <taxon>Loa</taxon>
    </lineage>
</organism>
<sequence>MISVMNGINNPASFGFSGSFMDKPFYQKFATANVTTPASVAVVVTTAAATAASSSGSSATNENDRTSTPPALATSSSSAASSSQVMNVMSSLPGTHHAHAGHSQHYPYSYDWTSPHQAAAAAQAAHLSAQQAVVQQAAAVAANVASVSSASVSCVPSLGSSGIASPNAVAKAAFLSPSTATGKFTYFHFIQIFKCFDMMNPMCQADFYGSNFHAAHAAAVATGHTWAYGYPQQYPFGAHPYPGSMVADMTGLAG</sequence>
<accession>A0A1S0TNN6</accession>
<dbReference type="OrthoDB" id="5867755at2759"/>
<dbReference type="GeneID" id="9948560"/>
<dbReference type="KEGG" id="loa:LOAG_11111"/>
<evidence type="ECO:0000313" key="2">
    <source>
        <dbReference type="EMBL" id="EFO17388.2"/>
    </source>
</evidence>
<name>A0A1S0TNN6_LOALO</name>
<protein>
    <submittedName>
        <fullName evidence="2">Uncharacterized protein</fullName>
    </submittedName>
</protein>
<reference evidence="2" key="1">
    <citation type="submission" date="2012-04" db="EMBL/GenBank/DDBJ databases">
        <title>The Genome Sequence of Loa loa.</title>
        <authorList>
            <consortium name="The Broad Institute Genome Sequencing Platform"/>
            <consortium name="Broad Institute Genome Sequencing Center for Infectious Disease"/>
            <person name="Nutman T.B."/>
            <person name="Fink D.L."/>
            <person name="Russ C."/>
            <person name="Young S."/>
            <person name="Zeng Q."/>
            <person name="Gargeya S."/>
            <person name="Alvarado L."/>
            <person name="Berlin A."/>
            <person name="Chapman S.B."/>
            <person name="Chen Z."/>
            <person name="Freedman E."/>
            <person name="Gellesch M."/>
            <person name="Goldberg J."/>
            <person name="Griggs A."/>
            <person name="Gujja S."/>
            <person name="Heilman E.R."/>
            <person name="Heiman D."/>
            <person name="Howarth C."/>
            <person name="Mehta T."/>
            <person name="Neiman D."/>
            <person name="Pearson M."/>
            <person name="Roberts A."/>
            <person name="Saif S."/>
            <person name="Shea T."/>
            <person name="Shenoy N."/>
            <person name="Sisk P."/>
            <person name="Stolte C."/>
            <person name="Sykes S."/>
            <person name="White J."/>
            <person name="Yandava C."/>
            <person name="Haas B."/>
            <person name="Henn M.R."/>
            <person name="Nusbaum C."/>
            <person name="Birren B."/>
        </authorList>
    </citation>
    <scope>NUCLEOTIDE SEQUENCE [LARGE SCALE GENOMIC DNA]</scope>
</reference>
<dbReference type="RefSeq" id="XP_020301545.1">
    <property type="nucleotide sequence ID" value="XM_020448300.1"/>
</dbReference>
<feature type="region of interest" description="Disordered" evidence="1">
    <location>
        <begin position="52"/>
        <end position="79"/>
    </location>
</feature>
<dbReference type="EMBL" id="JH712212">
    <property type="protein sequence ID" value="EFO17388.2"/>
    <property type="molecule type" value="Genomic_DNA"/>
</dbReference>
<dbReference type="OMA" id="YGSNFHA"/>
<dbReference type="AlphaFoldDB" id="A0A1S0TNN6"/>
<dbReference type="InParanoid" id="A0A1S0TNN6"/>